<dbReference type="GO" id="GO:1990189">
    <property type="term" value="F:protein N-terminal-serine acetyltransferase activity"/>
    <property type="evidence" value="ECO:0007669"/>
    <property type="project" value="TreeGrafter"/>
</dbReference>
<keyword evidence="3" id="KW-1185">Reference proteome</keyword>
<dbReference type="SUPFAM" id="SSF55729">
    <property type="entry name" value="Acyl-CoA N-acyltransferases (Nat)"/>
    <property type="match status" value="1"/>
</dbReference>
<accession>A0A3A1R6P9</accession>
<proteinExistence type="predicted"/>
<dbReference type="GO" id="GO:0008999">
    <property type="term" value="F:protein-N-terminal-alanine acetyltransferase activity"/>
    <property type="evidence" value="ECO:0007669"/>
    <property type="project" value="TreeGrafter"/>
</dbReference>
<dbReference type="RefSeq" id="WP_119545406.1">
    <property type="nucleotide sequence ID" value="NZ_QXIR01000002.1"/>
</dbReference>
<reference evidence="2 3" key="1">
    <citation type="submission" date="2018-09" db="EMBL/GenBank/DDBJ databases">
        <title>Bacillus saliacetes sp. nov., isolated from Thai shrimp paste (Ka-pi).</title>
        <authorList>
            <person name="Daroonpunt R."/>
            <person name="Tanasupawat S."/>
            <person name="Yiamsombut S."/>
        </authorList>
    </citation>
    <scope>NUCLEOTIDE SEQUENCE [LARGE SCALE GENOMIC DNA]</scope>
    <source>
        <strain evidence="2 3">SKP7-4</strain>
    </source>
</reference>
<sequence>MFIHKIDEDLSLKLPDPRDAEEFFKLTDSSREYLREWLPWLDGTRTPEDTKEFLSTALANYAAQKSMTTLILFKGKVAGTAGFNSIDWSSSIAYVGYWLGSEFQGNGIMTRAVSALTDYAFHDLQLNKVEVRAAVQNKKSRSIPERLNFTNEGKIRQAEKLYGQFVDHQVYGMLADEWNNSGIEESS</sequence>
<dbReference type="PANTHER" id="PTHR43441:SF12">
    <property type="entry name" value="RIBOSOMAL N-ACETYLTRANSFERASE YDAF-RELATED"/>
    <property type="match status" value="1"/>
</dbReference>
<dbReference type="InterPro" id="IPR051908">
    <property type="entry name" value="Ribosomal_N-acetyltransferase"/>
</dbReference>
<dbReference type="PROSITE" id="PS51186">
    <property type="entry name" value="GNAT"/>
    <property type="match status" value="1"/>
</dbReference>
<dbReference type="AlphaFoldDB" id="A0A3A1R6P9"/>
<dbReference type="Gene3D" id="3.40.630.30">
    <property type="match status" value="1"/>
</dbReference>
<gene>
    <name evidence="2" type="ORF">D3H55_02945</name>
</gene>
<dbReference type="InterPro" id="IPR000182">
    <property type="entry name" value="GNAT_dom"/>
</dbReference>
<feature type="domain" description="N-acetyltransferase" evidence="1">
    <location>
        <begin position="21"/>
        <end position="167"/>
    </location>
</feature>
<comment type="caution">
    <text evidence="2">The sequence shown here is derived from an EMBL/GenBank/DDBJ whole genome shotgun (WGS) entry which is preliminary data.</text>
</comment>
<dbReference type="InterPro" id="IPR016181">
    <property type="entry name" value="Acyl_CoA_acyltransferase"/>
</dbReference>
<dbReference type="GO" id="GO:0005737">
    <property type="term" value="C:cytoplasm"/>
    <property type="evidence" value="ECO:0007669"/>
    <property type="project" value="TreeGrafter"/>
</dbReference>
<dbReference type="PANTHER" id="PTHR43441">
    <property type="entry name" value="RIBOSOMAL-PROTEIN-SERINE ACETYLTRANSFERASE"/>
    <property type="match status" value="1"/>
</dbReference>
<dbReference type="Pfam" id="PF13302">
    <property type="entry name" value="Acetyltransf_3"/>
    <property type="match status" value="1"/>
</dbReference>
<protein>
    <submittedName>
        <fullName evidence="2">N-acetyltransferase</fullName>
    </submittedName>
</protein>
<evidence type="ECO:0000313" key="3">
    <source>
        <dbReference type="Proteomes" id="UP000265801"/>
    </source>
</evidence>
<dbReference type="EMBL" id="QXIR01000002">
    <property type="protein sequence ID" value="RIW38508.1"/>
    <property type="molecule type" value="Genomic_DNA"/>
</dbReference>
<dbReference type="OrthoDB" id="9784707at2"/>
<organism evidence="2 3">
    <name type="scientific">Bacillus salacetis</name>
    <dbReference type="NCBI Taxonomy" id="2315464"/>
    <lineage>
        <taxon>Bacteria</taxon>
        <taxon>Bacillati</taxon>
        <taxon>Bacillota</taxon>
        <taxon>Bacilli</taxon>
        <taxon>Bacillales</taxon>
        <taxon>Bacillaceae</taxon>
        <taxon>Bacillus</taxon>
    </lineage>
</organism>
<keyword evidence="2" id="KW-0808">Transferase</keyword>
<evidence type="ECO:0000259" key="1">
    <source>
        <dbReference type="PROSITE" id="PS51186"/>
    </source>
</evidence>
<evidence type="ECO:0000313" key="2">
    <source>
        <dbReference type="EMBL" id="RIW38508.1"/>
    </source>
</evidence>
<name>A0A3A1R6P9_9BACI</name>
<dbReference type="Proteomes" id="UP000265801">
    <property type="component" value="Unassembled WGS sequence"/>
</dbReference>